<dbReference type="AlphaFoldDB" id="A0AAC9FJF9"/>
<sequence length="444" mass="47372">MSEKKSSFVQDKLIPLAGKMAASRHLVALRDGFALVMPLIIIGSVFMIVSQFPIPAYINWMGSVFGPNWATVVGWATNATFSIIGLVAVIGISYQLAKSYDGVDALSASMISLGAFLLTIPLTTDKAGNTFVPLTMLGSMGLFEALLVGLFVTDFYVWMIHKNWQFHMPDTVPPAVGNAFSALIPGFVIISVVWLIRIGVSFTAFKTIPNIITVILSKPLTAVGGTIWGALVAEFFVSFLWLFGIHGANVVGGIMAPIWMGQMGQNAAAVKAHKPIPNVVSQQFVDNFVHAGGSGETISLALMMFFFAKSANLKAIGKLAAAPALFNINEPIMFGLPIVLNPVMAIPFIVVPLVSVVTTYVSMKTGLVARTMGVAVPWTTPPIISGWLATGHISGAVLQLVNFVIGGAIWYPFFKIADRQALKQEKKVADKEAAEAAAEAAAKN</sequence>
<dbReference type="NCBIfam" id="TIGR00359">
    <property type="entry name" value="cello_pts_IIC"/>
    <property type="match status" value="1"/>
</dbReference>
<feature type="transmembrane region" description="Helical" evidence="9">
    <location>
        <begin position="72"/>
        <end position="94"/>
    </location>
</feature>
<dbReference type="PANTHER" id="PTHR33989">
    <property type="match status" value="1"/>
</dbReference>
<gene>
    <name evidence="11" type="ORF">ADU70_1871</name>
</gene>
<dbReference type="GO" id="GO:0008982">
    <property type="term" value="F:protein-N(PI)-phosphohistidine-sugar phosphotransferase activity"/>
    <property type="evidence" value="ECO:0007669"/>
    <property type="project" value="UniProtKB-UniRule"/>
</dbReference>
<dbReference type="PROSITE" id="PS51105">
    <property type="entry name" value="PTS_EIIC_TYPE_3"/>
    <property type="match status" value="1"/>
</dbReference>
<feature type="transmembrane region" description="Helical" evidence="9">
    <location>
        <begin position="211"/>
        <end position="232"/>
    </location>
</feature>
<comment type="function">
    <text evidence="8">The phosphoenolpyruvate-dependent sugar phosphotransferase system (PTS), a major carbohydrate active -transport system, catalyzes the phosphorylation of incoming sugar substrates concomitant with their translocation across the cell membrane.</text>
</comment>
<dbReference type="InterPro" id="IPR003352">
    <property type="entry name" value="PTS_EIIC"/>
</dbReference>
<feature type="domain" description="PTS EIIC type-3" evidence="10">
    <location>
        <begin position="9"/>
        <end position="413"/>
    </location>
</feature>
<feature type="transmembrane region" description="Helical" evidence="9">
    <location>
        <begin position="33"/>
        <end position="52"/>
    </location>
</feature>
<evidence type="ECO:0000313" key="12">
    <source>
        <dbReference type="Proteomes" id="UP000076405"/>
    </source>
</evidence>
<feature type="transmembrane region" description="Helical" evidence="9">
    <location>
        <begin position="106"/>
        <end position="124"/>
    </location>
</feature>
<comment type="subcellular location">
    <subcellularLocation>
        <location evidence="1">Cell membrane</location>
        <topology evidence="1">Multi-pass membrane protein</topology>
    </subcellularLocation>
</comment>
<dbReference type="GO" id="GO:0009401">
    <property type="term" value="P:phosphoenolpyruvate-dependent sugar phosphotransferase system"/>
    <property type="evidence" value="ECO:0007669"/>
    <property type="project" value="InterPro"/>
</dbReference>
<keyword evidence="6 9" id="KW-1133">Transmembrane helix</keyword>
<keyword evidence="4 8" id="KW-0762">Sugar transport</keyword>
<dbReference type="GO" id="GO:1901264">
    <property type="term" value="P:carbohydrate derivative transport"/>
    <property type="evidence" value="ECO:0007669"/>
    <property type="project" value="TreeGrafter"/>
</dbReference>
<evidence type="ECO:0000256" key="4">
    <source>
        <dbReference type="ARBA" id="ARBA00022597"/>
    </source>
</evidence>
<dbReference type="PIRSF" id="PIRSF006351">
    <property type="entry name" value="PTS_EIIC-Cellobiose"/>
    <property type="match status" value="1"/>
</dbReference>
<evidence type="ECO:0000256" key="8">
    <source>
        <dbReference type="PIRNR" id="PIRNR006351"/>
    </source>
</evidence>
<reference evidence="11 12" key="1">
    <citation type="journal article" date="2016" name="PLoS ONE">
        <title>The Identification of Novel Diagnostic Marker Genes for the Detection of Beer Spoiling Pediococcus damnosus Strains Using the BlAst Diagnostic Gene findEr.</title>
        <authorList>
            <person name="Behr J."/>
            <person name="Geissler A.J."/>
            <person name="Schmid J."/>
            <person name="Zehe A."/>
            <person name="Vogel R.F."/>
        </authorList>
    </citation>
    <scope>NUCLEOTIDE SEQUENCE [LARGE SCALE GENOMIC DNA]</scope>
    <source>
        <strain evidence="11 12">TMW 2.1533</strain>
    </source>
</reference>
<evidence type="ECO:0000256" key="9">
    <source>
        <dbReference type="SAM" id="Phobius"/>
    </source>
</evidence>
<feature type="transmembrane region" description="Helical" evidence="9">
    <location>
        <begin position="136"/>
        <end position="158"/>
    </location>
</feature>
<evidence type="ECO:0000256" key="5">
    <source>
        <dbReference type="ARBA" id="ARBA00022692"/>
    </source>
</evidence>
<feature type="transmembrane region" description="Helical" evidence="9">
    <location>
        <begin position="239"/>
        <end position="260"/>
    </location>
</feature>
<dbReference type="Pfam" id="PF02378">
    <property type="entry name" value="PTS_EIIC"/>
    <property type="match status" value="1"/>
</dbReference>
<dbReference type="RefSeq" id="WP_062904544.1">
    <property type="nucleotide sequence ID" value="NZ_CP012275.1"/>
</dbReference>
<keyword evidence="5 9" id="KW-0812">Transmembrane</keyword>
<evidence type="ECO:0000256" key="2">
    <source>
        <dbReference type="ARBA" id="ARBA00022448"/>
    </source>
</evidence>
<keyword evidence="2 8" id="KW-0813">Transport</keyword>
<dbReference type="InterPro" id="IPR051088">
    <property type="entry name" value="PTS_Sugar-EIIC/EIIB"/>
</dbReference>
<protein>
    <recommendedName>
        <fullName evidence="8">Permease IIC component</fullName>
    </recommendedName>
</protein>
<evidence type="ECO:0000256" key="1">
    <source>
        <dbReference type="ARBA" id="ARBA00004651"/>
    </source>
</evidence>
<keyword evidence="7 8" id="KW-0472">Membrane</keyword>
<evidence type="ECO:0000256" key="6">
    <source>
        <dbReference type="ARBA" id="ARBA00022989"/>
    </source>
</evidence>
<feature type="transmembrane region" description="Helical" evidence="9">
    <location>
        <begin position="179"/>
        <end position="205"/>
    </location>
</feature>
<accession>A0AAC9FJF9</accession>
<evidence type="ECO:0000313" key="11">
    <source>
        <dbReference type="EMBL" id="AMV63337.1"/>
    </source>
</evidence>
<feature type="transmembrane region" description="Helical" evidence="9">
    <location>
        <begin position="338"/>
        <end position="363"/>
    </location>
</feature>
<dbReference type="PANTHER" id="PTHR33989:SF11">
    <property type="entry name" value="LICHENAN PERMEASE IIC COMPONENT"/>
    <property type="match status" value="1"/>
</dbReference>
<keyword evidence="3 8" id="KW-1003">Cell membrane</keyword>
<dbReference type="EMBL" id="CP012275">
    <property type="protein sequence ID" value="AMV63337.1"/>
    <property type="molecule type" value="Genomic_DNA"/>
</dbReference>
<evidence type="ECO:0000256" key="7">
    <source>
        <dbReference type="ARBA" id="ARBA00023136"/>
    </source>
</evidence>
<dbReference type="InterPro" id="IPR004501">
    <property type="entry name" value="PTS_EIIC_3"/>
</dbReference>
<evidence type="ECO:0000256" key="3">
    <source>
        <dbReference type="ARBA" id="ARBA00022475"/>
    </source>
</evidence>
<dbReference type="NCBIfam" id="TIGR00410">
    <property type="entry name" value="lacE"/>
    <property type="match status" value="1"/>
</dbReference>
<proteinExistence type="predicted"/>
<dbReference type="Proteomes" id="UP000076405">
    <property type="component" value="Chromosome"/>
</dbReference>
<keyword evidence="11" id="KW-0808">Transferase</keyword>
<dbReference type="GO" id="GO:0005886">
    <property type="term" value="C:plasma membrane"/>
    <property type="evidence" value="ECO:0007669"/>
    <property type="project" value="UniProtKB-SubCell"/>
</dbReference>
<dbReference type="InterPro" id="IPR004796">
    <property type="entry name" value="PTS_IIC_cello"/>
</dbReference>
<evidence type="ECO:0000259" key="10">
    <source>
        <dbReference type="PROSITE" id="PS51105"/>
    </source>
</evidence>
<organism evidence="11 12">
    <name type="scientific">Pediococcus damnosus</name>
    <dbReference type="NCBI Taxonomy" id="51663"/>
    <lineage>
        <taxon>Bacteria</taxon>
        <taxon>Bacillati</taxon>
        <taxon>Bacillota</taxon>
        <taxon>Bacilli</taxon>
        <taxon>Lactobacillales</taxon>
        <taxon>Lactobacillaceae</taxon>
        <taxon>Pediococcus</taxon>
    </lineage>
</organism>
<name>A0AAC9FJF9_9LACO</name>
<feature type="transmembrane region" description="Helical" evidence="9">
    <location>
        <begin position="383"/>
        <end position="413"/>
    </location>
</feature>